<evidence type="ECO:0000259" key="8">
    <source>
        <dbReference type="PROSITE" id="PS50110"/>
    </source>
</evidence>
<sequence length="902" mass="99809">MTDAGAPPAPSQNAPSSRSVWTRLRPLTPGLIALATVLIFAIDVHFPIGFAPWLPYFLLALPIARLYDPRILLFATAFWSVAIMGEPFLPSHSGESLPLAVFNRSVGIGTLWILTAFLYFDAQGRRARQRSEAKLQAIVEGALDAVVAMDRHGTVVEWNPQAERIFGFSREEAMGKPLVELIVPGDQRAAHIEGLKRYLATGTERMLRQRIEVAALRKNGARFPAELTVIPLMLGKDVLFSSFIRDISERQRAEDALRQTTAFIESLFEHLPDMVFVKDAQDLRFVRFNKAGEALLGYSRSDLLGKNDYDFFPKQEADFFTAKDRETLAGGCLIDIPEEPVQTKDMGVRLLHTKKIPICDDDGTPRYLLGISEDVTERKEAEAELVRARLAAEAASKAKSDFLANMSHEMRTPLNAIMGMADYLARTPLSPQQLALVERCTKASDALLRMIEDLLLTAKAESGTLTLTSEPFVLREIMLECTNLLGTEAQGKGLTVTTHLDPAIPARMKGDPHRFQQVLLNLVRNAIKFTEAGSITVQAKLRAIDDAQCKVQFAVADTGIGIIDELRDRLFERFSQADSRANRHYGGVGLGLAICRQLVDLMGGRIWVESAPGQGSTFSFTIPFGLVQTGMETQEPSTATARGRIFPSTMRESGAKEWHVLLAEDSIESQHVMRLYLSKSPYRLDCADSGTSVVETFKSGRYDLVLMDLHMPDIDGCEATRRIRAWETERDLPRTPIVALTADGFAESRQRSAEAGCDDFLTKPVKMDTVLSTIRRFVTETKPTPPPGRMKSDQAGLLDAELNRMRPKFLQNRRLDIEELQRAVESGNFDQIKLIGHRIKGLAGTYGLHAIGAIGGALEEAAVRRHLEHIRAGITDLRTAVEAAQHSLSSSGHDRSPSPTTQ</sequence>
<protein>
    <recommendedName>
        <fullName evidence="2">histidine kinase</fullName>
        <ecNumber evidence="2">2.7.13.3</ecNumber>
    </recommendedName>
</protein>
<dbReference type="InterPro" id="IPR013656">
    <property type="entry name" value="PAS_4"/>
</dbReference>
<accession>A0A1W1I6K0</accession>
<dbReference type="SUPFAM" id="SSF47384">
    <property type="entry name" value="Homodimeric domain of signal transducing histidine kinase"/>
    <property type="match status" value="1"/>
</dbReference>
<dbReference type="CDD" id="cd00082">
    <property type="entry name" value="HisKA"/>
    <property type="match status" value="1"/>
</dbReference>
<dbReference type="SMART" id="SM00086">
    <property type="entry name" value="PAC"/>
    <property type="match status" value="2"/>
</dbReference>
<dbReference type="GO" id="GO:0006355">
    <property type="term" value="P:regulation of DNA-templated transcription"/>
    <property type="evidence" value="ECO:0007669"/>
    <property type="project" value="InterPro"/>
</dbReference>
<dbReference type="InterPro" id="IPR013767">
    <property type="entry name" value="PAS_fold"/>
</dbReference>
<dbReference type="Pfam" id="PF01627">
    <property type="entry name" value="Hpt"/>
    <property type="match status" value="1"/>
</dbReference>
<keyword evidence="12" id="KW-0418">Kinase</keyword>
<dbReference type="InterPro" id="IPR003661">
    <property type="entry name" value="HisK_dim/P_dom"/>
</dbReference>
<feature type="domain" description="PAC" evidence="10">
    <location>
        <begin position="334"/>
        <end position="387"/>
    </location>
</feature>
<evidence type="ECO:0000256" key="1">
    <source>
        <dbReference type="ARBA" id="ARBA00000085"/>
    </source>
</evidence>
<dbReference type="CDD" id="cd00130">
    <property type="entry name" value="PAS"/>
    <property type="match status" value="2"/>
</dbReference>
<dbReference type="PROSITE" id="PS50109">
    <property type="entry name" value="HIS_KIN"/>
    <property type="match status" value="1"/>
</dbReference>
<feature type="domain" description="PAC" evidence="10">
    <location>
        <begin position="209"/>
        <end position="259"/>
    </location>
</feature>
<dbReference type="InterPro" id="IPR004358">
    <property type="entry name" value="Sig_transdc_His_kin-like_C"/>
</dbReference>
<organism evidence="12 13">
    <name type="scientific">Nitrospira japonica</name>
    <dbReference type="NCBI Taxonomy" id="1325564"/>
    <lineage>
        <taxon>Bacteria</taxon>
        <taxon>Pseudomonadati</taxon>
        <taxon>Nitrospirota</taxon>
        <taxon>Nitrospiria</taxon>
        <taxon>Nitrospirales</taxon>
        <taxon>Nitrospiraceae</taxon>
        <taxon>Nitrospira</taxon>
    </lineage>
</organism>
<dbReference type="GO" id="GO:0005524">
    <property type="term" value="F:ATP binding"/>
    <property type="evidence" value="ECO:0007669"/>
    <property type="project" value="UniProtKB-KW"/>
</dbReference>
<dbReference type="GO" id="GO:0005886">
    <property type="term" value="C:plasma membrane"/>
    <property type="evidence" value="ECO:0007669"/>
    <property type="project" value="UniProtKB-SubCell"/>
</dbReference>
<dbReference type="InterPro" id="IPR000014">
    <property type="entry name" value="PAS"/>
</dbReference>
<feature type="modified residue" description="4-aspartylphosphate" evidence="5">
    <location>
        <position position="708"/>
    </location>
</feature>
<evidence type="ECO:0000259" key="11">
    <source>
        <dbReference type="PROSITE" id="PS50894"/>
    </source>
</evidence>
<feature type="transmembrane region" description="Helical" evidence="6">
    <location>
        <begin position="101"/>
        <end position="120"/>
    </location>
</feature>
<feature type="domain" description="PAS" evidence="9">
    <location>
        <begin position="131"/>
        <end position="202"/>
    </location>
</feature>
<evidence type="ECO:0000259" key="7">
    <source>
        <dbReference type="PROSITE" id="PS50109"/>
    </source>
</evidence>
<dbReference type="InterPro" id="IPR000700">
    <property type="entry name" value="PAS-assoc_C"/>
</dbReference>
<gene>
    <name evidence="12" type="ORF">NSJP_2433</name>
</gene>
<dbReference type="AlphaFoldDB" id="A0A1W1I6K0"/>
<proteinExistence type="predicted"/>
<dbReference type="InterPro" id="IPR001610">
    <property type="entry name" value="PAC"/>
</dbReference>
<dbReference type="InterPro" id="IPR035965">
    <property type="entry name" value="PAS-like_dom_sf"/>
</dbReference>
<dbReference type="PANTHER" id="PTHR45339:SF3">
    <property type="entry name" value="HISTIDINE KINASE"/>
    <property type="match status" value="1"/>
</dbReference>
<dbReference type="Gene3D" id="3.30.450.20">
    <property type="entry name" value="PAS domain"/>
    <property type="match status" value="2"/>
</dbReference>
<dbReference type="Gene3D" id="3.30.565.10">
    <property type="entry name" value="Histidine kinase-like ATPase, C-terminal domain"/>
    <property type="match status" value="1"/>
</dbReference>
<feature type="domain" description="Response regulatory" evidence="8">
    <location>
        <begin position="659"/>
        <end position="778"/>
    </location>
</feature>
<comment type="catalytic activity">
    <reaction evidence="1">
        <text>ATP + protein L-histidine = ADP + protein N-phospho-L-histidine.</text>
        <dbReference type="EC" id="2.7.13.3"/>
    </reaction>
</comment>
<evidence type="ECO:0000256" key="4">
    <source>
        <dbReference type="PROSITE-ProRule" id="PRU00110"/>
    </source>
</evidence>
<evidence type="ECO:0000256" key="6">
    <source>
        <dbReference type="SAM" id="Phobius"/>
    </source>
</evidence>
<keyword evidence="12" id="KW-0808">Transferase</keyword>
<dbReference type="InterPro" id="IPR036097">
    <property type="entry name" value="HisK_dim/P_sf"/>
</dbReference>
<evidence type="ECO:0000313" key="13">
    <source>
        <dbReference type="Proteomes" id="UP000192042"/>
    </source>
</evidence>
<dbReference type="InterPro" id="IPR036641">
    <property type="entry name" value="HPT_dom_sf"/>
</dbReference>
<dbReference type="KEGG" id="nja:NSJP_2433"/>
<dbReference type="OrthoDB" id="567977at2"/>
<name>A0A1W1I6K0_9BACT</name>
<evidence type="ECO:0000313" key="12">
    <source>
        <dbReference type="EMBL" id="SLM48605.1"/>
    </source>
</evidence>
<dbReference type="SUPFAM" id="SSF52172">
    <property type="entry name" value="CheY-like"/>
    <property type="match status" value="1"/>
</dbReference>
<evidence type="ECO:0000259" key="10">
    <source>
        <dbReference type="PROSITE" id="PS50113"/>
    </source>
</evidence>
<feature type="transmembrane region" description="Helical" evidence="6">
    <location>
        <begin position="71"/>
        <end position="89"/>
    </location>
</feature>
<dbReference type="PRINTS" id="PR00344">
    <property type="entry name" value="BCTRLSENSOR"/>
</dbReference>
<dbReference type="Gene3D" id="3.40.50.2300">
    <property type="match status" value="1"/>
</dbReference>
<dbReference type="EMBL" id="LT828648">
    <property type="protein sequence ID" value="SLM48605.1"/>
    <property type="molecule type" value="Genomic_DNA"/>
</dbReference>
<dbReference type="STRING" id="1325564.NSJP_2433"/>
<dbReference type="PROSITE" id="PS50113">
    <property type="entry name" value="PAC"/>
    <property type="match status" value="2"/>
</dbReference>
<dbReference type="PROSITE" id="PS50894">
    <property type="entry name" value="HPT"/>
    <property type="match status" value="1"/>
</dbReference>
<dbReference type="InterPro" id="IPR036890">
    <property type="entry name" value="HATPase_C_sf"/>
</dbReference>
<dbReference type="InterPro" id="IPR005467">
    <property type="entry name" value="His_kinase_dom"/>
</dbReference>
<dbReference type="CDD" id="cd16922">
    <property type="entry name" value="HATPase_EvgS-ArcB-TorS-like"/>
    <property type="match status" value="1"/>
</dbReference>
<dbReference type="Pfam" id="PF00512">
    <property type="entry name" value="HisKA"/>
    <property type="match status" value="1"/>
</dbReference>
<dbReference type="SMART" id="SM00448">
    <property type="entry name" value="REC"/>
    <property type="match status" value="1"/>
</dbReference>
<dbReference type="CDD" id="cd17546">
    <property type="entry name" value="REC_hyHK_CKI1_RcsC-like"/>
    <property type="match status" value="1"/>
</dbReference>
<dbReference type="Pfam" id="PF00989">
    <property type="entry name" value="PAS"/>
    <property type="match status" value="1"/>
</dbReference>
<dbReference type="SMART" id="SM00091">
    <property type="entry name" value="PAS"/>
    <property type="match status" value="2"/>
</dbReference>
<keyword evidence="6" id="KW-1133">Transmembrane helix</keyword>
<dbReference type="SUPFAM" id="SSF55874">
    <property type="entry name" value="ATPase domain of HSP90 chaperone/DNA topoisomerase II/histidine kinase"/>
    <property type="match status" value="1"/>
</dbReference>
<dbReference type="SMART" id="SM00388">
    <property type="entry name" value="HisKA"/>
    <property type="match status" value="1"/>
</dbReference>
<dbReference type="PROSITE" id="PS50110">
    <property type="entry name" value="RESPONSE_REGULATORY"/>
    <property type="match status" value="1"/>
</dbReference>
<keyword evidence="6" id="KW-0472">Membrane</keyword>
<keyword evidence="6" id="KW-0812">Transmembrane</keyword>
<dbReference type="InterPro" id="IPR008207">
    <property type="entry name" value="Sig_transdc_His_kin_Hpt_dom"/>
</dbReference>
<dbReference type="FunFam" id="3.30.565.10:FF:000010">
    <property type="entry name" value="Sensor histidine kinase RcsC"/>
    <property type="match status" value="1"/>
</dbReference>
<dbReference type="NCBIfam" id="TIGR00229">
    <property type="entry name" value="sensory_box"/>
    <property type="match status" value="2"/>
</dbReference>
<dbReference type="Pfam" id="PF00072">
    <property type="entry name" value="Response_reg"/>
    <property type="match status" value="1"/>
</dbReference>
<dbReference type="SUPFAM" id="SSF47226">
    <property type="entry name" value="Histidine-containing phosphotransfer domain, HPT domain"/>
    <property type="match status" value="1"/>
</dbReference>
<reference evidence="12 13" key="1">
    <citation type="submission" date="2017-03" db="EMBL/GenBank/DDBJ databases">
        <authorList>
            <person name="Afonso C.L."/>
            <person name="Miller P.J."/>
            <person name="Scott M.A."/>
            <person name="Spackman E."/>
            <person name="Goraichik I."/>
            <person name="Dimitrov K.M."/>
            <person name="Suarez D.L."/>
            <person name="Swayne D.E."/>
        </authorList>
    </citation>
    <scope>NUCLEOTIDE SEQUENCE [LARGE SCALE GENOMIC DNA]</scope>
    <source>
        <strain evidence="12">Genome sequencing of Nitrospira japonica strain NJ11</strain>
    </source>
</reference>
<keyword evidence="13" id="KW-1185">Reference proteome</keyword>
<dbReference type="SUPFAM" id="SSF55785">
    <property type="entry name" value="PYP-like sensor domain (PAS domain)"/>
    <property type="match status" value="2"/>
</dbReference>
<dbReference type="EC" id="2.7.13.3" evidence="2"/>
<feature type="modified residue" description="Phosphohistidine" evidence="4">
    <location>
        <position position="837"/>
    </location>
</feature>
<evidence type="ECO:0000256" key="5">
    <source>
        <dbReference type="PROSITE-ProRule" id="PRU00169"/>
    </source>
</evidence>
<dbReference type="InterPro" id="IPR003594">
    <property type="entry name" value="HATPase_dom"/>
</dbReference>
<dbReference type="InterPro" id="IPR001789">
    <property type="entry name" value="Sig_transdc_resp-reg_receiver"/>
</dbReference>
<dbReference type="Proteomes" id="UP000192042">
    <property type="component" value="Chromosome I"/>
</dbReference>
<evidence type="ECO:0000259" key="9">
    <source>
        <dbReference type="PROSITE" id="PS50112"/>
    </source>
</evidence>
<feature type="domain" description="Histidine kinase" evidence="7">
    <location>
        <begin position="405"/>
        <end position="626"/>
    </location>
</feature>
<dbReference type="PANTHER" id="PTHR45339">
    <property type="entry name" value="HYBRID SIGNAL TRANSDUCTION HISTIDINE KINASE J"/>
    <property type="match status" value="1"/>
</dbReference>
<dbReference type="GO" id="GO:0000155">
    <property type="term" value="F:phosphorelay sensor kinase activity"/>
    <property type="evidence" value="ECO:0007669"/>
    <property type="project" value="InterPro"/>
</dbReference>
<dbReference type="Gene3D" id="1.20.120.160">
    <property type="entry name" value="HPT domain"/>
    <property type="match status" value="1"/>
</dbReference>
<dbReference type="SMART" id="SM00387">
    <property type="entry name" value="HATPase_c"/>
    <property type="match status" value="1"/>
</dbReference>
<feature type="domain" description="PAS" evidence="9">
    <location>
        <begin position="260"/>
        <end position="331"/>
    </location>
</feature>
<keyword evidence="3 5" id="KW-0597">Phosphoprotein</keyword>
<feature type="transmembrane region" description="Helical" evidence="6">
    <location>
        <begin position="31"/>
        <end position="59"/>
    </location>
</feature>
<dbReference type="Gene3D" id="1.10.287.130">
    <property type="match status" value="1"/>
</dbReference>
<evidence type="ECO:0000256" key="3">
    <source>
        <dbReference type="ARBA" id="ARBA00022553"/>
    </source>
</evidence>
<evidence type="ECO:0000256" key="2">
    <source>
        <dbReference type="ARBA" id="ARBA00012438"/>
    </source>
</evidence>
<dbReference type="PROSITE" id="PS50112">
    <property type="entry name" value="PAS"/>
    <property type="match status" value="2"/>
</dbReference>
<dbReference type="Pfam" id="PF02518">
    <property type="entry name" value="HATPase_c"/>
    <property type="match status" value="1"/>
</dbReference>
<dbReference type="InterPro" id="IPR011006">
    <property type="entry name" value="CheY-like_superfamily"/>
</dbReference>
<dbReference type="Pfam" id="PF08448">
    <property type="entry name" value="PAS_4"/>
    <property type="match status" value="1"/>
</dbReference>
<feature type="domain" description="HPt" evidence="11">
    <location>
        <begin position="798"/>
        <end position="891"/>
    </location>
</feature>